<protein>
    <recommendedName>
        <fullName evidence="2">BACK domain-containing protein</fullName>
    </recommendedName>
</protein>
<feature type="domain" description="BACK" evidence="2">
    <location>
        <begin position="46"/>
        <end position="180"/>
    </location>
</feature>
<reference evidence="3" key="4">
    <citation type="submission" date="2025-08" db="UniProtKB">
        <authorList>
            <consortium name="Ensembl"/>
        </authorList>
    </citation>
    <scope>IDENTIFICATION</scope>
</reference>
<dbReference type="InterPro" id="IPR042345">
    <property type="entry name" value="Btbd7"/>
</dbReference>
<name>A0A4W3GS52_CALMI</name>
<dbReference type="InParanoid" id="A0A4W3GS52"/>
<evidence type="ECO:0000313" key="3">
    <source>
        <dbReference type="Ensembl" id="ENSCMIP00000006968.1"/>
    </source>
</evidence>
<proteinExistence type="predicted"/>
<dbReference type="Gene3D" id="1.25.40.420">
    <property type="match status" value="1"/>
</dbReference>
<evidence type="ECO:0000256" key="1">
    <source>
        <dbReference type="SAM" id="SignalP"/>
    </source>
</evidence>
<dbReference type="GeneTree" id="ENSGT00390000014092"/>
<dbReference type="InterPro" id="IPR047936">
    <property type="entry name" value="BTBD7_BACK"/>
</dbReference>
<reference evidence="4" key="2">
    <citation type="journal article" date="2007" name="PLoS Biol.">
        <title>Survey sequencing and comparative analysis of the elephant shark (Callorhinchus milii) genome.</title>
        <authorList>
            <person name="Venkatesh B."/>
            <person name="Kirkness E.F."/>
            <person name="Loh Y.H."/>
            <person name="Halpern A.L."/>
            <person name="Lee A.P."/>
            <person name="Johnson J."/>
            <person name="Dandona N."/>
            <person name="Viswanathan L.D."/>
            <person name="Tay A."/>
            <person name="Venter J.C."/>
            <person name="Strausberg R.L."/>
            <person name="Brenner S."/>
        </authorList>
    </citation>
    <scope>NUCLEOTIDE SEQUENCE [LARGE SCALE GENOMIC DNA]</scope>
</reference>
<reference evidence="4" key="3">
    <citation type="journal article" date="2014" name="Nature">
        <title>Elephant shark genome provides unique insights into gnathostome evolution.</title>
        <authorList>
            <consortium name="International Elephant Shark Genome Sequencing Consortium"/>
            <person name="Venkatesh B."/>
            <person name="Lee A.P."/>
            <person name="Ravi V."/>
            <person name="Maurya A.K."/>
            <person name="Lian M.M."/>
            <person name="Swann J.B."/>
            <person name="Ohta Y."/>
            <person name="Flajnik M.F."/>
            <person name="Sutoh Y."/>
            <person name="Kasahara M."/>
            <person name="Hoon S."/>
            <person name="Gangu V."/>
            <person name="Roy S.W."/>
            <person name="Irimia M."/>
            <person name="Korzh V."/>
            <person name="Kondrychyn I."/>
            <person name="Lim Z.W."/>
            <person name="Tay B.H."/>
            <person name="Tohari S."/>
            <person name="Kong K.W."/>
            <person name="Ho S."/>
            <person name="Lorente-Galdos B."/>
            <person name="Quilez J."/>
            <person name="Marques-Bonet T."/>
            <person name="Raney B.J."/>
            <person name="Ingham P.W."/>
            <person name="Tay A."/>
            <person name="Hillier L.W."/>
            <person name="Minx P."/>
            <person name="Boehm T."/>
            <person name="Wilson R.K."/>
            <person name="Brenner S."/>
            <person name="Warren W.C."/>
        </authorList>
    </citation>
    <scope>NUCLEOTIDE SEQUENCE [LARGE SCALE GENOMIC DNA]</scope>
</reference>
<dbReference type="SMART" id="SM00875">
    <property type="entry name" value="BACK"/>
    <property type="match status" value="1"/>
</dbReference>
<reference evidence="4" key="1">
    <citation type="journal article" date="2006" name="Science">
        <title>Ancient noncoding elements conserved in the human genome.</title>
        <authorList>
            <person name="Venkatesh B."/>
            <person name="Kirkness E.F."/>
            <person name="Loh Y.H."/>
            <person name="Halpern A.L."/>
            <person name="Lee A.P."/>
            <person name="Johnson J."/>
            <person name="Dandona N."/>
            <person name="Viswanathan L.D."/>
            <person name="Tay A."/>
            <person name="Venter J.C."/>
            <person name="Strausberg R.L."/>
            <person name="Brenner S."/>
        </authorList>
    </citation>
    <scope>NUCLEOTIDE SEQUENCE [LARGE SCALE GENOMIC DNA]</scope>
</reference>
<reference evidence="3" key="5">
    <citation type="submission" date="2025-09" db="UniProtKB">
        <authorList>
            <consortium name="Ensembl"/>
        </authorList>
    </citation>
    <scope>IDENTIFICATION</scope>
</reference>
<feature type="signal peptide" evidence="1">
    <location>
        <begin position="1"/>
        <end position="18"/>
    </location>
</feature>
<sequence>WLCYLLTLPLSLLSRSLCLFLSSVPLSPAACEDLIAESVRLDTLICILRWSSQPYGSKWVRRQVVHFLCEEFSSVVASDILFELSQEHLVEAIRSDYLQASENDILKAVIKWAEHQLAKRLSDEEPNVLSGTAHSVTKRGVKKRDLDAGQLREIIAELVPHIRIAHVLPAKSEVLADSMKRGLISSPPADMLPTPESRKSRVWFCLKASGIGAKPRLFTPYIEEAKAVLDDLMSEQTSLDKVRVSRISSVPDTLYMVDSAITDFPRLSAGSPHSFEERVPVSLRDEIPSKLWPSFLTAYPGKRARGGGGGGGREETTIYSKLHNRTFFFFY</sequence>
<dbReference type="Ensembl" id="ENSCMIT00000007188.1">
    <property type="protein sequence ID" value="ENSCMIP00000006968.1"/>
    <property type="gene ID" value="ENSCMIG00000003893.1"/>
</dbReference>
<dbReference type="Proteomes" id="UP000314986">
    <property type="component" value="Unassembled WGS sequence"/>
</dbReference>
<accession>A0A4W3GS52</accession>
<dbReference type="PANTHER" id="PTHR16064">
    <property type="entry name" value="BTB POZ DOMAIN CONTAINING 7"/>
    <property type="match status" value="1"/>
</dbReference>
<keyword evidence="4" id="KW-1185">Reference proteome</keyword>
<dbReference type="Pfam" id="PF07707">
    <property type="entry name" value="BACK"/>
    <property type="match status" value="1"/>
</dbReference>
<dbReference type="InterPro" id="IPR011705">
    <property type="entry name" value="BACK"/>
</dbReference>
<dbReference type="GO" id="GO:0061138">
    <property type="term" value="P:morphogenesis of a branching epithelium"/>
    <property type="evidence" value="ECO:0007669"/>
    <property type="project" value="InterPro"/>
</dbReference>
<dbReference type="CDD" id="cd18489">
    <property type="entry name" value="BACK_BTBD7"/>
    <property type="match status" value="1"/>
</dbReference>
<evidence type="ECO:0000313" key="4">
    <source>
        <dbReference type="Proteomes" id="UP000314986"/>
    </source>
</evidence>
<evidence type="ECO:0000259" key="2">
    <source>
        <dbReference type="SMART" id="SM00875"/>
    </source>
</evidence>
<dbReference type="STRING" id="7868.ENSCMIP00000006968"/>
<organism evidence="3 4">
    <name type="scientific">Callorhinchus milii</name>
    <name type="common">Ghost shark</name>
    <dbReference type="NCBI Taxonomy" id="7868"/>
    <lineage>
        <taxon>Eukaryota</taxon>
        <taxon>Metazoa</taxon>
        <taxon>Chordata</taxon>
        <taxon>Craniata</taxon>
        <taxon>Vertebrata</taxon>
        <taxon>Chondrichthyes</taxon>
        <taxon>Holocephali</taxon>
        <taxon>Chimaeriformes</taxon>
        <taxon>Callorhinchidae</taxon>
        <taxon>Callorhinchus</taxon>
    </lineage>
</organism>
<feature type="chain" id="PRO_5021287707" description="BACK domain-containing protein" evidence="1">
    <location>
        <begin position="19"/>
        <end position="331"/>
    </location>
</feature>
<dbReference type="AlphaFoldDB" id="A0A4W3GS52"/>
<keyword evidence="1" id="KW-0732">Signal</keyword>
<dbReference type="PANTHER" id="PTHR16064:SF3">
    <property type="entry name" value="BTB_POZ DOMAIN-CONTAINING PROTEIN 7"/>
    <property type="match status" value="1"/>
</dbReference>